<proteinExistence type="predicted"/>
<dbReference type="STRING" id="86630.A0A367IUY5"/>
<feature type="region of interest" description="Disordered" evidence="1">
    <location>
        <begin position="18"/>
        <end position="45"/>
    </location>
</feature>
<sequence>MTYFKTIKELGSHIDLHLKNQNSAESSNSKEDSENSEESDSEANMRQEDIVTLSNCVSIPKSELVPVVMETYKRNYDEALLHACQRASDSEENKHLARYALTSLKLEPFCIINEHGEEENGLAHVDVITRVSQSKSSSIIPIIPIKRSANEMEKNILFCNNCSINYPIPLYKSLISNAPYPKLLDTRNYIELFDDLCQLLNQDWTLSPQMKYTAAQLLQTLLKFMVVKEVLISTVNPSVLKNNQQYQLRYHLLLLYF</sequence>
<evidence type="ECO:0000256" key="1">
    <source>
        <dbReference type="SAM" id="MobiDB-lite"/>
    </source>
</evidence>
<protein>
    <submittedName>
        <fullName evidence="2">Uncharacterized protein</fullName>
    </submittedName>
</protein>
<name>A0A367IUY5_RHIAZ</name>
<dbReference type="OrthoDB" id="2440573at2759"/>
<reference evidence="2 3" key="1">
    <citation type="journal article" date="2018" name="G3 (Bethesda)">
        <title>Phylogenetic and Phylogenomic Definition of Rhizopus Species.</title>
        <authorList>
            <person name="Gryganskyi A.P."/>
            <person name="Golan J."/>
            <person name="Dolatabadi S."/>
            <person name="Mondo S."/>
            <person name="Robb S."/>
            <person name="Idnurm A."/>
            <person name="Muszewska A."/>
            <person name="Steczkiewicz K."/>
            <person name="Masonjones S."/>
            <person name="Liao H.L."/>
            <person name="Gajdeczka M.T."/>
            <person name="Anike F."/>
            <person name="Vuek A."/>
            <person name="Anishchenko I.M."/>
            <person name="Voigt K."/>
            <person name="de Hoog G.S."/>
            <person name="Smith M.E."/>
            <person name="Heitman J."/>
            <person name="Vilgalys R."/>
            <person name="Stajich J.E."/>
        </authorList>
    </citation>
    <scope>NUCLEOTIDE SEQUENCE [LARGE SCALE GENOMIC DNA]</scope>
    <source>
        <strain evidence="2 3">CBS 357.93</strain>
    </source>
</reference>
<keyword evidence="3" id="KW-1185">Reference proteome</keyword>
<dbReference type="AlphaFoldDB" id="A0A367IUY5"/>
<dbReference type="Proteomes" id="UP000252139">
    <property type="component" value="Unassembled WGS sequence"/>
</dbReference>
<dbReference type="EMBL" id="PJQL01003437">
    <property type="protein sequence ID" value="RCH81436.1"/>
    <property type="molecule type" value="Genomic_DNA"/>
</dbReference>
<comment type="caution">
    <text evidence="2">The sequence shown here is derived from an EMBL/GenBank/DDBJ whole genome shotgun (WGS) entry which is preliminary data.</text>
</comment>
<evidence type="ECO:0000313" key="3">
    <source>
        <dbReference type="Proteomes" id="UP000252139"/>
    </source>
</evidence>
<gene>
    <name evidence="2" type="ORF">CU097_004614</name>
</gene>
<accession>A0A367IUY5</accession>
<organism evidence="2 3">
    <name type="scientific">Rhizopus azygosporus</name>
    <name type="common">Rhizopus microsporus var. azygosporus</name>
    <dbReference type="NCBI Taxonomy" id="86630"/>
    <lineage>
        <taxon>Eukaryota</taxon>
        <taxon>Fungi</taxon>
        <taxon>Fungi incertae sedis</taxon>
        <taxon>Mucoromycota</taxon>
        <taxon>Mucoromycotina</taxon>
        <taxon>Mucoromycetes</taxon>
        <taxon>Mucorales</taxon>
        <taxon>Mucorineae</taxon>
        <taxon>Rhizopodaceae</taxon>
        <taxon>Rhizopus</taxon>
    </lineage>
</organism>
<evidence type="ECO:0000313" key="2">
    <source>
        <dbReference type="EMBL" id="RCH81436.1"/>
    </source>
</evidence>